<accession>F0ZQC9</accession>
<gene>
    <name evidence="1" type="ORF">DICPUDRAFT_154016</name>
</gene>
<dbReference type="AlphaFoldDB" id="F0ZQC9"/>
<dbReference type="RefSeq" id="XP_003289623.1">
    <property type="nucleotide sequence ID" value="XM_003289575.1"/>
</dbReference>
<protein>
    <submittedName>
        <fullName evidence="1">Uncharacterized protein</fullName>
    </submittedName>
</protein>
<name>F0ZQC9_DICPU</name>
<proteinExistence type="predicted"/>
<sequence>DEPVDFISKEKEIKKKIKKEEEKFLKRKRNEDDESKDEELVEIKFIKSNEYIRKNTKNFFKNFVKGYREEVQNAIDGMIINIYHKNKNCGHLISFKRETDTYFVSMSHSDNTTDLIFKPK</sequence>
<evidence type="ECO:0000313" key="2">
    <source>
        <dbReference type="Proteomes" id="UP000001064"/>
    </source>
</evidence>
<organism evidence="1 2">
    <name type="scientific">Dictyostelium purpureum</name>
    <name type="common">Slime mold</name>
    <dbReference type="NCBI Taxonomy" id="5786"/>
    <lineage>
        <taxon>Eukaryota</taxon>
        <taxon>Amoebozoa</taxon>
        <taxon>Evosea</taxon>
        <taxon>Eumycetozoa</taxon>
        <taxon>Dictyostelia</taxon>
        <taxon>Dictyosteliales</taxon>
        <taxon>Dictyosteliaceae</taxon>
        <taxon>Dictyostelium</taxon>
    </lineage>
</organism>
<dbReference type="Proteomes" id="UP000001064">
    <property type="component" value="Unassembled WGS sequence"/>
</dbReference>
<evidence type="ECO:0000313" key="1">
    <source>
        <dbReference type="EMBL" id="EGC33885.1"/>
    </source>
</evidence>
<dbReference type="EMBL" id="GL871122">
    <property type="protein sequence ID" value="EGC33885.1"/>
    <property type="molecule type" value="Genomic_DNA"/>
</dbReference>
<feature type="non-terminal residue" evidence="1">
    <location>
        <position position="1"/>
    </location>
</feature>
<dbReference type="VEuPathDB" id="AmoebaDB:DICPUDRAFT_154016"/>
<keyword evidence="2" id="KW-1185">Reference proteome</keyword>
<dbReference type="GeneID" id="10502813"/>
<dbReference type="KEGG" id="dpp:DICPUDRAFT_154016"/>
<reference evidence="2" key="1">
    <citation type="journal article" date="2011" name="Genome Biol.">
        <title>Comparative genomics of the social amoebae Dictyostelium discoideum and Dictyostelium purpureum.</title>
        <authorList>
            <consortium name="US DOE Joint Genome Institute (JGI-PGF)"/>
            <person name="Sucgang R."/>
            <person name="Kuo A."/>
            <person name="Tian X."/>
            <person name="Salerno W."/>
            <person name="Parikh A."/>
            <person name="Feasley C.L."/>
            <person name="Dalin E."/>
            <person name="Tu H."/>
            <person name="Huang E."/>
            <person name="Barry K."/>
            <person name="Lindquist E."/>
            <person name="Shapiro H."/>
            <person name="Bruce D."/>
            <person name="Schmutz J."/>
            <person name="Salamov A."/>
            <person name="Fey P."/>
            <person name="Gaudet P."/>
            <person name="Anjard C."/>
            <person name="Babu M.M."/>
            <person name="Basu S."/>
            <person name="Bushmanova Y."/>
            <person name="van der Wel H."/>
            <person name="Katoh-Kurasawa M."/>
            <person name="Dinh C."/>
            <person name="Coutinho P.M."/>
            <person name="Saito T."/>
            <person name="Elias M."/>
            <person name="Schaap P."/>
            <person name="Kay R.R."/>
            <person name="Henrissat B."/>
            <person name="Eichinger L."/>
            <person name="Rivero F."/>
            <person name="Putnam N.H."/>
            <person name="West C.M."/>
            <person name="Loomis W.F."/>
            <person name="Chisholm R.L."/>
            <person name="Shaulsky G."/>
            <person name="Strassmann J.E."/>
            <person name="Queller D.C."/>
            <person name="Kuspa A."/>
            <person name="Grigoriev I.V."/>
        </authorList>
    </citation>
    <scope>NUCLEOTIDE SEQUENCE [LARGE SCALE GENOMIC DNA]</scope>
    <source>
        <strain evidence="2">QSDP1</strain>
    </source>
</reference>
<dbReference type="InParanoid" id="F0ZQC9"/>